<reference evidence="5 7" key="1">
    <citation type="submission" date="2017-03" db="EMBL/GenBank/DDBJ databases">
        <title>The whole genome sequencing and assembly of Lysinibacillus sphaericus DSM 28T strain.</title>
        <authorList>
            <person name="Lee Y.-J."/>
            <person name="Yi H."/>
            <person name="Bahn Y.-S."/>
            <person name="Kim J.F."/>
            <person name="Lee D.-W."/>
        </authorList>
    </citation>
    <scope>NUCLEOTIDE SEQUENCE [LARGE SCALE GENOMIC DNA]</scope>
    <source>
        <strain evidence="5 7">DSM 28</strain>
    </source>
</reference>
<dbReference type="InterPro" id="IPR051531">
    <property type="entry name" value="N-acetyltransferase"/>
</dbReference>
<reference evidence="6 8" key="2">
    <citation type="submission" date="2018-06" db="EMBL/GenBank/DDBJ databases">
        <authorList>
            <consortium name="Pathogen Informatics"/>
            <person name="Doyle S."/>
        </authorList>
    </citation>
    <scope>NUCLEOTIDE SEQUENCE [LARGE SCALE GENOMIC DNA]</scope>
    <source>
        <strain evidence="6 8">NCTC10338</strain>
    </source>
</reference>
<dbReference type="GO" id="GO:0005737">
    <property type="term" value="C:cytoplasm"/>
    <property type="evidence" value="ECO:0007669"/>
    <property type="project" value="TreeGrafter"/>
</dbReference>
<keyword evidence="2 6" id="KW-0012">Acyltransferase</keyword>
<protein>
    <submittedName>
        <fullName evidence="6">Acetyltransferase, GNAT family</fullName>
        <ecNumber evidence="6">2.3.1.-</ecNumber>
    </submittedName>
    <submittedName>
        <fullName evidence="5">GNAT family N-acetyltransferase</fullName>
    </submittedName>
</protein>
<dbReference type="AlphaFoldDB" id="A0A2S0K1W3"/>
<evidence type="ECO:0000256" key="3">
    <source>
        <dbReference type="ARBA" id="ARBA00038502"/>
    </source>
</evidence>
<dbReference type="EMBL" id="CP019980">
    <property type="protein sequence ID" value="AVK97370.1"/>
    <property type="molecule type" value="Genomic_DNA"/>
</dbReference>
<sequence length="175" mass="20233">MNITLSQLTYVDMESLYTFELTNRAYFEKMVPSRGDDYYEFNNFQKQNLMLIHEQEQERSYFYLIKNELGQIVGRINLTDIDKKQLLGHIGYRVGDEHSSKGIANKALKLLLTIASNKGIRQIAAKTTTNNIASQKVLEKNGFIYTGTSSEEFAMNGQKLKFVYYNWNDSEASRL</sequence>
<dbReference type="EC" id="2.3.1.-" evidence="6"/>
<accession>A0A2S0K1W3</accession>
<gene>
    <name evidence="6" type="primary">ydaF_3</name>
    <name evidence="5" type="ORF">LS41612_14405</name>
    <name evidence="6" type="ORF">NCTC10338_01815</name>
</gene>
<evidence type="ECO:0000313" key="6">
    <source>
        <dbReference type="EMBL" id="SUV16731.1"/>
    </source>
</evidence>
<evidence type="ECO:0000259" key="4">
    <source>
        <dbReference type="PROSITE" id="PS51186"/>
    </source>
</evidence>
<dbReference type="PANTHER" id="PTHR43792">
    <property type="entry name" value="GNAT FAMILY, PUTATIVE (AFU_ORTHOLOGUE AFUA_3G00765)-RELATED-RELATED"/>
    <property type="match status" value="1"/>
</dbReference>
<evidence type="ECO:0000256" key="2">
    <source>
        <dbReference type="ARBA" id="ARBA00023315"/>
    </source>
</evidence>
<dbReference type="GO" id="GO:0008999">
    <property type="term" value="F:protein-N-terminal-alanine acetyltransferase activity"/>
    <property type="evidence" value="ECO:0007669"/>
    <property type="project" value="TreeGrafter"/>
</dbReference>
<evidence type="ECO:0000313" key="7">
    <source>
        <dbReference type="Proteomes" id="UP000238825"/>
    </source>
</evidence>
<dbReference type="EMBL" id="UFSZ01000001">
    <property type="protein sequence ID" value="SUV16731.1"/>
    <property type="molecule type" value="Genomic_DNA"/>
</dbReference>
<comment type="similarity">
    <text evidence="3">Belongs to the acetyltransferase family. RimJ subfamily.</text>
</comment>
<dbReference type="InterPro" id="IPR016181">
    <property type="entry name" value="Acyl_CoA_acyltransferase"/>
</dbReference>
<evidence type="ECO:0000313" key="8">
    <source>
        <dbReference type="Proteomes" id="UP000255295"/>
    </source>
</evidence>
<dbReference type="Proteomes" id="UP000238825">
    <property type="component" value="Chromosome"/>
</dbReference>
<dbReference type="Gene3D" id="3.40.630.30">
    <property type="match status" value="1"/>
</dbReference>
<keyword evidence="1 5" id="KW-0808">Transferase</keyword>
<organism evidence="5 7">
    <name type="scientific">Lysinibacillus sphaericus</name>
    <name type="common">Bacillus sphaericus</name>
    <dbReference type="NCBI Taxonomy" id="1421"/>
    <lineage>
        <taxon>Bacteria</taxon>
        <taxon>Bacillati</taxon>
        <taxon>Bacillota</taxon>
        <taxon>Bacilli</taxon>
        <taxon>Bacillales</taxon>
        <taxon>Bacillaceae</taxon>
        <taxon>Lysinibacillus</taxon>
    </lineage>
</organism>
<dbReference type="PROSITE" id="PS51186">
    <property type="entry name" value="GNAT"/>
    <property type="match status" value="1"/>
</dbReference>
<dbReference type="Pfam" id="PF13302">
    <property type="entry name" value="Acetyltransf_3"/>
    <property type="match status" value="1"/>
</dbReference>
<dbReference type="InterPro" id="IPR000182">
    <property type="entry name" value="GNAT_dom"/>
</dbReference>
<evidence type="ECO:0000256" key="1">
    <source>
        <dbReference type="ARBA" id="ARBA00022679"/>
    </source>
</evidence>
<dbReference type="Proteomes" id="UP000255295">
    <property type="component" value="Unassembled WGS sequence"/>
</dbReference>
<dbReference type="SUPFAM" id="SSF55729">
    <property type="entry name" value="Acyl-CoA N-acyltransferases (Nat)"/>
    <property type="match status" value="1"/>
</dbReference>
<evidence type="ECO:0000313" key="5">
    <source>
        <dbReference type="EMBL" id="AVK97370.1"/>
    </source>
</evidence>
<name>A0A2S0K1W3_LYSSH</name>
<proteinExistence type="inferred from homology"/>
<dbReference type="GeneID" id="48277390"/>
<dbReference type="RefSeq" id="WP_024363453.1">
    <property type="nucleotide sequence ID" value="NZ_BJNS01000001.1"/>
</dbReference>
<dbReference type="PANTHER" id="PTHR43792:SF8">
    <property type="entry name" value="[RIBOSOMAL PROTEIN US5]-ALANINE N-ACETYLTRANSFERASE"/>
    <property type="match status" value="1"/>
</dbReference>
<feature type="domain" description="N-acetyltransferase" evidence="4">
    <location>
        <begin position="3"/>
        <end position="170"/>
    </location>
</feature>